<dbReference type="NCBIfam" id="TIGR00398">
    <property type="entry name" value="metG"/>
    <property type="match status" value="1"/>
</dbReference>
<keyword evidence="3 10" id="KW-0436">Ligase</keyword>
<dbReference type="PANTHER" id="PTHR43326">
    <property type="entry name" value="METHIONYL-TRNA SYNTHETASE"/>
    <property type="match status" value="1"/>
</dbReference>
<organism evidence="14 15">
    <name type="scientific">Dacryopinax primogenitus (strain DJM 731)</name>
    <name type="common">Brown rot fungus</name>
    <dbReference type="NCBI Taxonomy" id="1858805"/>
    <lineage>
        <taxon>Eukaryota</taxon>
        <taxon>Fungi</taxon>
        <taxon>Dikarya</taxon>
        <taxon>Basidiomycota</taxon>
        <taxon>Agaricomycotina</taxon>
        <taxon>Dacrymycetes</taxon>
        <taxon>Dacrymycetales</taxon>
        <taxon>Dacrymycetaceae</taxon>
        <taxon>Dacryopinax</taxon>
    </lineage>
</organism>
<comment type="catalytic activity">
    <reaction evidence="8">
        <text>tRNA(Met) + L-methionine + ATP = L-methionyl-tRNA(Met) + AMP + diphosphate</text>
        <dbReference type="Rhea" id="RHEA:13481"/>
        <dbReference type="Rhea" id="RHEA-COMP:9667"/>
        <dbReference type="Rhea" id="RHEA-COMP:9698"/>
        <dbReference type="ChEBI" id="CHEBI:30616"/>
        <dbReference type="ChEBI" id="CHEBI:33019"/>
        <dbReference type="ChEBI" id="CHEBI:57844"/>
        <dbReference type="ChEBI" id="CHEBI:78442"/>
        <dbReference type="ChEBI" id="CHEBI:78530"/>
        <dbReference type="ChEBI" id="CHEBI:456215"/>
        <dbReference type="EC" id="6.1.1.10"/>
    </reaction>
</comment>
<keyword evidence="4 10" id="KW-0547">Nucleotide-binding</keyword>
<keyword evidence="5 10" id="KW-0067">ATP-binding</keyword>
<accession>M5FNH9</accession>
<dbReference type="SUPFAM" id="SSF47323">
    <property type="entry name" value="Anticodon-binding domain of a subclass of class I aminoacyl-tRNA synthetases"/>
    <property type="match status" value="1"/>
</dbReference>
<reference evidence="14 15" key="1">
    <citation type="journal article" date="2012" name="Science">
        <title>The Paleozoic origin of enzymatic lignin decomposition reconstructed from 31 fungal genomes.</title>
        <authorList>
            <person name="Floudas D."/>
            <person name="Binder M."/>
            <person name="Riley R."/>
            <person name="Barry K."/>
            <person name="Blanchette R.A."/>
            <person name="Henrissat B."/>
            <person name="Martinez A.T."/>
            <person name="Otillar R."/>
            <person name="Spatafora J.W."/>
            <person name="Yadav J.S."/>
            <person name="Aerts A."/>
            <person name="Benoit I."/>
            <person name="Boyd A."/>
            <person name="Carlson A."/>
            <person name="Copeland A."/>
            <person name="Coutinho P.M."/>
            <person name="de Vries R.P."/>
            <person name="Ferreira P."/>
            <person name="Findley K."/>
            <person name="Foster B."/>
            <person name="Gaskell J."/>
            <person name="Glotzer D."/>
            <person name="Gorecki P."/>
            <person name="Heitman J."/>
            <person name="Hesse C."/>
            <person name="Hori C."/>
            <person name="Igarashi K."/>
            <person name="Jurgens J.A."/>
            <person name="Kallen N."/>
            <person name="Kersten P."/>
            <person name="Kohler A."/>
            <person name="Kuees U."/>
            <person name="Kumar T.K.A."/>
            <person name="Kuo A."/>
            <person name="LaButti K."/>
            <person name="Larrondo L.F."/>
            <person name="Lindquist E."/>
            <person name="Ling A."/>
            <person name="Lombard V."/>
            <person name="Lucas S."/>
            <person name="Lundell T."/>
            <person name="Martin R."/>
            <person name="McLaughlin D.J."/>
            <person name="Morgenstern I."/>
            <person name="Morin E."/>
            <person name="Murat C."/>
            <person name="Nagy L.G."/>
            <person name="Nolan M."/>
            <person name="Ohm R.A."/>
            <person name="Patyshakuliyeva A."/>
            <person name="Rokas A."/>
            <person name="Ruiz-Duenas F.J."/>
            <person name="Sabat G."/>
            <person name="Salamov A."/>
            <person name="Samejima M."/>
            <person name="Schmutz J."/>
            <person name="Slot J.C."/>
            <person name="St John F."/>
            <person name="Stenlid J."/>
            <person name="Sun H."/>
            <person name="Sun S."/>
            <person name="Syed K."/>
            <person name="Tsang A."/>
            <person name="Wiebenga A."/>
            <person name="Young D."/>
            <person name="Pisabarro A."/>
            <person name="Eastwood D.C."/>
            <person name="Martin F."/>
            <person name="Cullen D."/>
            <person name="Grigoriev I.V."/>
            <person name="Hibbett D.S."/>
        </authorList>
    </citation>
    <scope>NUCLEOTIDE SEQUENCE [LARGE SCALE GENOMIC DNA]</scope>
    <source>
        <strain evidence="14 15">DJM-731 SS1</strain>
    </source>
</reference>
<evidence type="ECO:0000256" key="6">
    <source>
        <dbReference type="ARBA" id="ARBA00022917"/>
    </source>
</evidence>
<feature type="region of interest" description="Disordered" evidence="11">
    <location>
        <begin position="539"/>
        <end position="562"/>
    </location>
</feature>
<feature type="compositionally biased region" description="Basic residues" evidence="11">
    <location>
        <begin position="552"/>
        <end position="562"/>
    </location>
</feature>
<evidence type="ECO:0000256" key="4">
    <source>
        <dbReference type="ARBA" id="ARBA00022741"/>
    </source>
</evidence>
<dbReference type="Gene3D" id="3.40.50.620">
    <property type="entry name" value="HUPs"/>
    <property type="match status" value="1"/>
</dbReference>
<dbReference type="Gene3D" id="1.10.730.10">
    <property type="entry name" value="Isoleucyl-tRNA Synthetase, Domain 1"/>
    <property type="match status" value="1"/>
</dbReference>
<evidence type="ECO:0000256" key="7">
    <source>
        <dbReference type="ARBA" id="ARBA00023146"/>
    </source>
</evidence>
<dbReference type="GeneID" id="63692080"/>
<dbReference type="GO" id="GO:0006431">
    <property type="term" value="P:methionyl-tRNA aminoacylation"/>
    <property type="evidence" value="ECO:0007669"/>
    <property type="project" value="InterPro"/>
</dbReference>
<dbReference type="OrthoDB" id="24670at2759"/>
<dbReference type="AlphaFoldDB" id="M5FNH9"/>
<dbReference type="InterPro" id="IPR033911">
    <property type="entry name" value="MetRS_core"/>
</dbReference>
<dbReference type="Pfam" id="PF19303">
    <property type="entry name" value="Anticodon_3"/>
    <property type="match status" value="1"/>
</dbReference>
<name>M5FNH9_DACPD</name>
<dbReference type="GO" id="GO:0004825">
    <property type="term" value="F:methionine-tRNA ligase activity"/>
    <property type="evidence" value="ECO:0007669"/>
    <property type="project" value="UniProtKB-EC"/>
</dbReference>
<dbReference type="Pfam" id="PF09334">
    <property type="entry name" value="tRNA-synt_1g"/>
    <property type="match status" value="1"/>
</dbReference>
<keyword evidence="15" id="KW-1185">Reference proteome</keyword>
<evidence type="ECO:0000256" key="10">
    <source>
        <dbReference type="RuleBase" id="RU363039"/>
    </source>
</evidence>
<dbReference type="InterPro" id="IPR014729">
    <property type="entry name" value="Rossmann-like_a/b/a_fold"/>
</dbReference>
<proteinExistence type="inferred from homology"/>
<dbReference type="SUPFAM" id="SSF52374">
    <property type="entry name" value="Nucleotidylyl transferase"/>
    <property type="match status" value="1"/>
</dbReference>
<evidence type="ECO:0000256" key="3">
    <source>
        <dbReference type="ARBA" id="ARBA00022598"/>
    </source>
</evidence>
<dbReference type="STRING" id="1858805.M5FNH9"/>
<gene>
    <name evidence="14" type="ORF">DACRYDRAFT_91729</name>
</gene>
<dbReference type="FunFam" id="2.170.220.10:FF:000001">
    <property type="entry name" value="methionine--tRNA ligase, mitochondrial"/>
    <property type="match status" value="1"/>
</dbReference>
<evidence type="ECO:0000313" key="15">
    <source>
        <dbReference type="Proteomes" id="UP000030653"/>
    </source>
</evidence>
<evidence type="ECO:0000256" key="11">
    <source>
        <dbReference type="SAM" id="MobiDB-lite"/>
    </source>
</evidence>
<evidence type="ECO:0000259" key="12">
    <source>
        <dbReference type="Pfam" id="PF09334"/>
    </source>
</evidence>
<dbReference type="InterPro" id="IPR014758">
    <property type="entry name" value="Met-tRNA_synth"/>
</dbReference>
<dbReference type="InterPro" id="IPR041872">
    <property type="entry name" value="Anticodon_Met"/>
</dbReference>
<evidence type="ECO:0000256" key="2">
    <source>
        <dbReference type="ARBA" id="ARBA00012838"/>
    </source>
</evidence>
<feature type="domain" description="Methionyl/Leucyl tRNA synthetase" evidence="12">
    <location>
        <begin position="27"/>
        <end position="393"/>
    </location>
</feature>
<evidence type="ECO:0000256" key="5">
    <source>
        <dbReference type="ARBA" id="ARBA00022840"/>
    </source>
</evidence>
<dbReference type="RefSeq" id="XP_040624373.1">
    <property type="nucleotide sequence ID" value="XM_040777018.1"/>
</dbReference>
<comment type="similarity">
    <text evidence="1 10">Belongs to the class-I aminoacyl-tRNA synthetase family.</text>
</comment>
<evidence type="ECO:0000256" key="1">
    <source>
        <dbReference type="ARBA" id="ARBA00005594"/>
    </source>
</evidence>
<protein>
    <recommendedName>
        <fullName evidence="9">Probable methionine--tRNA ligase, mitochondrial</fullName>
        <ecNumber evidence="2">6.1.1.10</ecNumber>
    </recommendedName>
</protein>
<evidence type="ECO:0000313" key="14">
    <source>
        <dbReference type="EMBL" id="EJT97475.1"/>
    </source>
</evidence>
<dbReference type="HOGENOM" id="CLU_009710_9_0_1"/>
<dbReference type="EMBL" id="JH795877">
    <property type="protein sequence ID" value="EJT97475.1"/>
    <property type="molecule type" value="Genomic_DNA"/>
</dbReference>
<dbReference type="Proteomes" id="UP000030653">
    <property type="component" value="Unassembled WGS sequence"/>
</dbReference>
<dbReference type="Gene3D" id="2.170.220.10">
    <property type="match status" value="1"/>
</dbReference>
<evidence type="ECO:0000256" key="8">
    <source>
        <dbReference type="ARBA" id="ARBA00047364"/>
    </source>
</evidence>
<keyword evidence="7 10" id="KW-0030">Aminoacyl-tRNA synthetase</keyword>
<feature type="domain" description="Methionyl-tRNA synthetase anticodon-binding" evidence="13">
    <location>
        <begin position="410"/>
        <end position="515"/>
    </location>
</feature>
<dbReference type="InterPro" id="IPR023457">
    <property type="entry name" value="Met-tRNA_synth_2"/>
</dbReference>
<dbReference type="OMA" id="MDTQAFC"/>
<dbReference type="GO" id="GO:0005739">
    <property type="term" value="C:mitochondrion"/>
    <property type="evidence" value="ECO:0007669"/>
    <property type="project" value="UniProtKB-ARBA"/>
</dbReference>
<evidence type="ECO:0000256" key="9">
    <source>
        <dbReference type="ARBA" id="ARBA00068817"/>
    </source>
</evidence>
<dbReference type="PRINTS" id="PR01041">
    <property type="entry name" value="TRNASYNTHMET"/>
</dbReference>
<dbReference type="GO" id="GO:0005524">
    <property type="term" value="F:ATP binding"/>
    <property type="evidence" value="ECO:0007669"/>
    <property type="project" value="UniProtKB-KW"/>
</dbReference>
<dbReference type="PANTHER" id="PTHR43326:SF1">
    <property type="entry name" value="METHIONINE--TRNA LIGASE, MITOCHONDRIAL"/>
    <property type="match status" value="1"/>
</dbReference>
<keyword evidence="6 10" id="KW-0648">Protein biosynthesis</keyword>
<evidence type="ECO:0000259" key="13">
    <source>
        <dbReference type="Pfam" id="PF19303"/>
    </source>
</evidence>
<dbReference type="InterPro" id="IPR015413">
    <property type="entry name" value="Methionyl/Leucyl_tRNA_Synth"/>
</dbReference>
<sequence length="562" mass="64429">MDGVCTLSEIMVVCRESEDRREHKPFYATTPIYYVNAAPHIGHLYSSVIADVVARWSRLRHPDRPVILSTGTDEFGMKVQRAAFTADRDPKDFCDIVSQNFRDLADAANIRYTRFIRTTEQVHQDTVQWVWKELVKRDQIYKGSHSGWYCVADECFYPDTQIEMKDERRVSKETGRPVEWYEEENYMFRLSAFQEPLLKWLTVNPEAIVPSKRYKEVVNIVQDIGNLRDLSVSRPRSRLGWGVPVPDDPEHTVYVWLDALVNYLTVTGYPWDGDTSSLAHGWPADVQVVGKDIVKFHAIYWPAFLMAVGLDLPKQILAHAHWTMDRKKMSKSEGNVADPNEAISRYSADVVRMYLCSAGGNLTDDADWSNERLQGFYNGTLRHNLGNLLPRMMSKNIIGRARLQKSVYSGEENVNEEDKKIHDLLKQLPGIVEEHMDRREFGHAANALEHCITEANGYFTHLTPWKTTQPVESVARAQFYCYETLRIVGILLQPFMPTKASQLLDILKVTGRDFGATKIAAEGEGAQLRPDTMDILFPPLAEENSNPAQMIKKTKKEKKRQR</sequence>
<dbReference type="InterPro" id="IPR009080">
    <property type="entry name" value="tRNAsynth_Ia_anticodon-bd"/>
</dbReference>
<dbReference type="EC" id="6.1.1.10" evidence="2"/>
<dbReference type="CDD" id="cd00814">
    <property type="entry name" value="MetRS_core"/>
    <property type="match status" value="1"/>
</dbReference>